<dbReference type="AlphaFoldDB" id="A0A1Q8QJI2"/>
<keyword evidence="2" id="KW-1185">Reference proteome</keyword>
<accession>A0A1Q8QJI2</accession>
<gene>
    <name evidence="1" type="ORF">DSOL_4539</name>
</gene>
<dbReference type="EMBL" id="MLBF01000057">
    <property type="protein sequence ID" value="OLN27462.1"/>
    <property type="molecule type" value="Genomic_DNA"/>
</dbReference>
<name>A0A1Q8QJI2_9FIRM</name>
<sequence>MQEKLDASLPTIYRPEFDKFDRRWFIMTFWCLGKYNI</sequence>
<reference evidence="1 2" key="1">
    <citation type="submission" date="2016-09" db="EMBL/GenBank/DDBJ databases">
        <title>Complete genome of Desulfosporosinus sp. OL.</title>
        <authorList>
            <person name="Mardanov A."/>
            <person name="Beletsky A."/>
            <person name="Panova A."/>
            <person name="Karnachuk O."/>
            <person name="Ravin N."/>
        </authorList>
    </citation>
    <scope>NUCLEOTIDE SEQUENCE [LARGE SCALE GENOMIC DNA]</scope>
    <source>
        <strain evidence="1 2">OL</strain>
    </source>
</reference>
<dbReference type="Proteomes" id="UP000186102">
    <property type="component" value="Unassembled WGS sequence"/>
</dbReference>
<evidence type="ECO:0000313" key="2">
    <source>
        <dbReference type="Proteomes" id="UP000186102"/>
    </source>
</evidence>
<comment type="caution">
    <text evidence="1">The sequence shown here is derived from an EMBL/GenBank/DDBJ whole genome shotgun (WGS) entry which is preliminary data.</text>
</comment>
<evidence type="ECO:0000313" key="1">
    <source>
        <dbReference type="EMBL" id="OLN27462.1"/>
    </source>
</evidence>
<protein>
    <submittedName>
        <fullName evidence="1">Uncharacterized protein</fullName>
    </submittedName>
</protein>
<proteinExistence type="predicted"/>
<organism evidence="1 2">
    <name type="scientific">Desulfosporosinus metallidurans</name>
    <dbReference type="NCBI Taxonomy" id="1888891"/>
    <lineage>
        <taxon>Bacteria</taxon>
        <taxon>Bacillati</taxon>
        <taxon>Bacillota</taxon>
        <taxon>Clostridia</taxon>
        <taxon>Eubacteriales</taxon>
        <taxon>Desulfitobacteriaceae</taxon>
        <taxon>Desulfosporosinus</taxon>
    </lineage>
</organism>
<dbReference type="STRING" id="1888891.DSOL_4539"/>